<dbReference type="InterPro" id="IPR036812">
    <property type="entry name" value="NAD(P)_OxRdtase_dom_sf"/>
</dbReference>
<evidence type="ECO:0000256" key="3">
    <source>
        <dbReference type="ARBA" id="ARBA00023002"/>
    </source>
</evidence>
<dbReference type="PROSITE" id="PS00063">
    <property type="entry name" value="ALDOKETO_REDUCTASE_3"/>
    <property type="match status" value="1"/>
</dbReference>
<feature type="domain" description="NADP-dependent oxidoreductase" evidence="4">
    <location>
        <begin position="18"/>
        <end position="280"/>
    </location>
</feature>
<dbReference type="PANTHER" id="PTHR43827">
    <property type="entry name" value="2,5-DIKETO-D-GLUCONIC ACID REDUCTASE"/>
    <property type="match status" value="1"/>
</dbReference>
<dbReference type="AlphaFoldDB" id="A0A2P6NGX4"/>
<evidence type="ECO:0000259" key="4">
    <source>
        <dbReference type="Pfam" id="PF00248"/>
    </source>
</evidence>
<keyword evidence="3" id="KW-0560">Oxidoreductase</keyword>
<dbReference type="Gene3D" id="3.20.20.100">
    <property type="entry name" value="NADP-dependent oxidoreductase domain"/>
    <property type="match status" value="1"/>
</dbReference>
<dbReference type="FunFam" id="3.20.20.100:FF:000002">
    <property type="entry name" value="2,5-diketo-D-gluconic acid reductase A"/>
    <property type="match status" value="1"/>
</dbReference>
<dbReference type="GO" id="GO:0016616">
    <property type="term" value="F:oxidoreductase activity, acting on the CH-OH group of donors, NAD or NADP as acceptor"/>
    <property type="evidence" value="ECO:0007669"/>
    <property type="project" value="UniProtKB-ARBA"/>
</dbReference>
<keyword evidence="2" id="KW-0521">NADP</keyword>
<comment type="caution">
    <text evidence="5">The sequence shown here is derived from an EMBL/GenBank/DDBJ whole genome shotgun (WGS) entry which is preliminary data.</text>
</comment>
<comment type="similarity">
    <text evidence="1">Belongs to the aldo/keto reductase family.</text>
</comment>
<dbReference type="STRING" id="1890364.A0A2P6NGX4"/>
<protein>
    <submittedName>
        <fullName evidence="5">Aado/keto reductase</fullName>
    </submittedName>
</protein>
<dbReference type="Proteomes" id="UP000241769">
    <property type="component" value="Unassembled WGS sequence"/>
</dbReference>
<sequence>MSANKTFQLNTGQLLPAVGFGTWMGWPPTGTDGGTTAEENYHAVLAALRAGYRHIDTAAVYRVEEAVGRALKDSGIPRSEIFVTTKLDCPDHGRVADALGESLKRLDLDYVDLYLIHWPQGAGAAKDVTPLETWLQMEKLVGIEKVKAIGVSNFSEKTFASLLEKGSIVPAVNQVEVHPYLPSIQLREFHDKHGIHTMAYSPLGGQLQTQLLGNKNTLLADEVISEIAKSHLVTPGQVLLAWNVLNGSSVIPKSANPERMKANLELPALGKEEMKRIDELHRSEGKHQRLATPPQGLHGWSYQDLGWDVHRGPDRHSRMRRGSDSQLRRMSFYVRSRSCFGMSGIGEARNTPIPICLIAIPEASRSCARGVGTYRDLLRL</sequence>
<dbReference type="PANTHER" id="PTHR43827:SF3">
    <property type="entry name" value="NADP-DEPENDENT OXIDOREDUCTASE DOMAIN-CONTAINING PROTEIN"/>
    <property type="match status" value="1"/>
</dbReference>
<dbReference type="InterPro" id="IPR020471">
    <property type="entry name" value="AKR"/>
</dbReference>
<dbReference type="SUPFAM" id="SSF51430">
    <property type="entry name" value="NAD(P)-linked oxidoreductase"/>
    <property type="match status" value="1"/>
</dbReference>
<name>A0A2P6NGX4_9EUKA</name>
<evidence type="ECO:0000313" key="5">
    <source>
        <dbReference type="EMBL" id="PRP83189.1"/>
    </source>
</evidence>
<evidence type="ECO:0000256" key="2">
    <source>
        <dbReference type="ARBA" id="ARBA00022857"/>
    </source>
</evidence>
<dbReference type="OrthoDB" id="5945798at2759"/>
<gene>
    <name evidence="5" type="ORF">PROFUN_09353</name>
</gene>
<dbReference type="Pfam" id="PF00248">
    <property type="entry name" value="Aldo_ket_red"/>
    <property type="match status" value="1"/>
</dbReference>
<dbReference type="InParanoid" id="A0A2P6NGX4"/>
<dbReference type="InterPro" id="IPR023210">
    <property type="entry name" value="NADP_OxRdtase_dom"/>
</dbReference>
<keyword evidence="6" id="KW-1185">Reference proteome</keyword>
<dbReference type="PROSITE" id="PS00062">
    <property type="entry name" value="ALDOKETO_REDUCTASE_2"/>
    <property type="match status" value="1"/>
</dbReference>
<organism evidence="5 6">
    <name type="scientific">Planoprotostelium fungivorum</name>
    <dbReference type="NCBI Taxonomy" id="1890364"/>
    <lineage>
        <taxon>Eukaryota</taxon>
        <taxon>Amoebozoa</taxon>
        <taxon>Evosea</taxon>
        <taxon>Variosea</taxon>
        <taxon>Cavosteliida</taxon>
        <taxon>Cavosteliaceae</taxon>
        <taxon>Planoprotostelium</taxon>
    </lineage>
</organism>
<evidence type="ECO:0000256" key="1">
    <source>
        <dbReference type="ARBA" id="ARBA00007905"/>
    </source>
</evidence>
<evidence type="ECO:0000313" key="6">
    <source>
        <dbReference type="Proteomes" id="UP000241769"/>
    </source>
</evidence>
<reference evidence="5 6" key="1">
    <citation type="journal article" date="2018" name="Genome Biol. Evol.">
        <title>Multiple Roots of Fruiting Body Formation in Amoebozoa.</title>
        <authorList>
            <person name="Hillmann F."/>
            <person name="Forbes G."/>
            <person name="Novohradska S."/>
            <person name="Ferling I."/>
            <person name="Riege K."/>
            <person name="Groth M."/>
            <person name="Westermann M."/>
            <person name="Marz M."/>
            <person name="Spaller T."/>
            <person name="Winckler T."/>
            <person name="Schaap P."/>
            <person name="Glockner G."/>
        </authorList>
    </citation>
    <scope>NUCLEOTIDE SEQUENCE [LARGE SCALE GENOMIC DNA]</scope>
    <source>
        <strain evidence="5 6">Jena</strain>
    </source>
</reference>
<proteinExistence type="inferred from homology"/>
<dbReference type="EMBL" id="MDYQ01000087">
    <property type="protein sequence ID" value="PRP83189.1"/>
    <property type="molecule type" value="Genomic_DNA"/>
</dbReference>
<dbReference type="InterPro" id="IPR018170">
    <property type="entry name" value="Aldo/ket_reductase_CS"/>
</dbReference>
<accession>A0A2P6NGX4</accession>
<dbReference type="PRINTS" id="PR00069">
    <property type="entry name" value="ALDKETRDTASE"/>
</dbReference>
<dbReference type="CDD" id="cd19071">
    <property type="entry name" value="AKR_AKR1-5-like"/>
    <property type="match status" value="1"/>
</dbReference>
<dbReference type="PROSITE" id="PS00798">
    <property type="entry name" value="ALDOKETO_REDUCTASE_1"/>
    <property type="match status" value="1"/>
</dbReference>